<evidence type="ECO:0000313" key="2">
    <source>
        <dbReference type="Proteomes" id="UP000192769"/>
    </source>
</evidence>
<keyword evidence="2" id="KW-1185">Reference proteome</keyword>
<dbReference type="AlphaFoldDB" id="A0A1V9DAU1"/>
<gene>
    <name evidence="1" type="ORF">B2J69_19500</name>
</gene>
<accession>A0A1V9DAU1</accession>
<dbReference type="OrthoDB" id="6546424at2"/>
<dbReference type="RefSeq" id="WP_081141388.1">
    <property type="nucleotide sequence ID" value="NZ_MWUE01000030.1"/>
</dbReference>
<organism evidence="1 2">
    <name type="scientific">Pantoea latae</name>
    <dbReference type="NCBI Taxonomy" id="1964541"/>
    <lineage>
        <taxon>Bacteria</taxon>
        <taxon>Pseudomonadati</taxon>
        <taxon>Pseudomonadota</taxon>
        <taxon>Gammaproteobacteria</taxon>
        <taxon>Enterobacterales</taxon>
        <taxon>Erwiniaceae</taxon>
        <taxon>Pantoea</taxon>
    </lineage>
</organism>
<protein>
    <submittedName>
        <fullName evidence="1">Phage tail protein</fullName>
    </submittedName>
</protein>
<proteinExistence type="predicted"/>
<sequence length="130" mass="14577">MKNYARIEDQHVAEIVSLSVQPSEIYHPSLEWIDITSLAEAPEVGYFYNDGHFAVPAVEPENAVLVAKATQTILMEEASNAIAPLQDAVDINIATDEEVTRLAEWKKYRVLLSRINMQDAPDIEWPTKPA</sequence>
<evidence type="ECO:0000313" key="1">
    <source>
        <dbReference type="EMBL" id="OQP31001.1"/>
    </source>
</evidence>
<dbReference type="InterPro" id="IPR003458">
    <property type="entry name" value="Phage_T4_Gp38_tail_assem"/>
</dbReference>
<dbReference type="PANTHER" id="PTHR34413:SF2">
    <property type="entry name" value="PROPHAGE TAIL FIBER ASSEMBLY PROTEIN HOMOLOG TFAE-RELATED"/>
    <property type="match status" value="1"/>
</dbReference>
<dbReference type="InterPro" id="IPR051220">
    <property type="entry name" value="TFA_Chaperone"/>
</dbReference>
<dbReference type="PANTHER" id="PTHR34413">
    <property type="entry name" value="PROPHAGE TAIL FIBER ASSEMBLY PROTEIN HOMOLOG TFAE-RELATED-RELATED"/>
    <property type="match status" value="1"/>
</dbReference>
<reference evidence="1 2" key="1">
    <citation type="submission" date="2017-02" db="EMBL/GenBank/DDBJ databases">
        <title>Whole genome shotgun sequence of Pantoea agglomerans strain AS1 isolated from a cycad, Zamia floridana in Central Florida, USA.</title>
        <authorList>
            <person name="Lata P."/>
            <person name="Govindarajan S."/>
            <person name="Qi F."/>
            <person name="Li J.-L."/>
            <person name="Maurya S.K."/>
            <person name="Sahoo M.K."/>
        </authorList>
    </citation>
    <scope>NUCLEOTIDE SEQUENCE [LARGE SCALE GENOMIC DNA]</scope>
    <source>
        <strain evidence="1 2">AS1</strain>
    </source>
</reference>
<dbReference type="Pfam" id="PF02413">
    <property type="entry name" value="Caudo_TAP"/>
    <property type="match status" value="1"/>
</dbReference>
<comment type="caution">
    <text evidence="1">The sequence shown here is derived from an EMBL/GenBank/DDBJ whole genome shotgun (WGS) entry which is preliminary data.</text>
</comment>
<dbReference type="Proteomes" id="UP000192769">
    <property type="component" value="Unassembled WGS sequence"/>
</dbReference>
<name>A0A1V9DAU1_9GAMM</name>
<dbReference type="EMBL" id="MWUE01000030">
    <property type="protein sequence ID" value="OQP31001.1"/>
    <property type="molecule type" value="Genomic_DNA"/>
</dbReference>